<keyword evidence="2" id="KW-1185">Reference proteome</keyword>
<protein>
    <submittedName>
        <fullName evidence="1">Uncharacterized protein</fullName>
    </submittedName>
</protein>
<evidence type="ECO:0000313" key="2">
    <source>
        <dbReference type="Proteomes" id="UP001056120"/>
    </source>
</evidence>
<dbReference type="EMBL" id="CM042027">
    <property type="protein sequence ID" value="KAI3803871.1"/>
    <property type="molecule type" value="Genomic_DNA"/>
</dbReference>
<proteinExistence type="predicted"/>
<comment type="caution">
    <text evidence="1">The sequence shown here is derived from an EMBL/GenBank/DDBJ whole genome shotgun (WGS) entry which is preliminary data.</text>
</comment>
<sequence length="142" mass="15664">MNGTRSGVELPKPEETSVKEDWLSILKGFEREELEELLSQPFCGHCEGVLHTRVISIANRKRTGKLSISNGDYAQSDDTHDRCLESCIQEALNTNGSVGSPGSIHLGSQKRYVDKFSPSSVDSKRVTSSLCEFSSLEDELQS</sequence>
<name>A0ACB9I7Y3_9ASTR</name>
<dbReference type="Proteomes" id="UP001056120">
    <property type="component" value="Linkage Group LG10"/>
</dbReference>
<evidence type="ECO:0000313" key="1">
    <source>
        <dbReference type="EMBL" id="KAI3803871.1"/>
    </source>
</evidence>
<gene>
    <name evidence="1" type="ORF">L1987_32035</name>
</gene>
<organism evidence="1 2">
    <name type="scientific">Smallanthus sonchifolius</name>
    <dbReference type="NCBI Taxonomy" id="185202"/>
    <lineage>
        <taxon>Eukaryota</taxon>
        <taxon>Viridiplantae</taxon>
        <taxon>Streptophyta</taxon>
        <taxon>Embryophyta</taxon>
        <taxon>Tracheophyta</taxon>
        <taxon>Spermatophyta</taxon>
        <taxon>Magnoliopsida</taxon>
        <taxon>eudicotyledons</taxon>
        <taxon>Gunneridae</taxon>
        <taxon>Pentapetalae</taxon>
        <taxon>asterids</taxon>
        <taxon>campanulids</taxon>
        <taxon>Asterales</taxon>
        <taxon>Asteraceae</taxon>
        <taxon>Asteroideae</taxon>
        <taxon>Heliantheae alliance</taxon>
        <taxon>Millerieae</taxon>
        <taxon>Smallanthus</taxon>
    </lineage>
</organism>
<reference evidence="2" key="1">
    <citation type="journal article" date="2022" name="Mol. Ecol. Resour.">
        <title>The genomes of chicory, endive, great burdock and yacon provide insights into Asteraceae palaeo-polyploidization history and plant inulin production.</title>
        <authorList>
            <person name="Fan W."/>
            <person name="Wang S."/>
            <person name="Wang H."/>
            <person name="Wang A."/>
            <person name="Jiang F."/>
            <person name="Liu H."/>
            <person name="Zhao H."/>
            <person name="Xu D."/>
            <person name="Zhang Y."/>
        </authorList>
    </citation>
    <scope>NUCLEOTIDE SEQUENCE [LARGE SCALE GENOMIC DNA]</scope>
    <source>
        <strain evidence="2">cv. Yunnan</strain>
    </source>
</reference>
<accession>A0ACB9I7Y3</accession>
<reference evidence="1 2" key="2">
    <citation type="journal article" date="2022" name="Mol. Ecol. Resour.">
        <title>The genomes of chicory, endive, great burdock and yacon provide insights into Asteraceae paleo-polyploidization history and plant inulin production.</title>
        <authorList>
            <person name="Fan W."/>
            <person name="Wang S."/>
            <person name="Wang H."/>
            <person name="Wang A."/>
            <person name="Jiang F."/>
            <person name="Liu H."/>
            <person name="Zhao H."/>
            <person name="Xu D."/>
            <person name="Zhang Y."/>
        </authorList>
    </citation>
    <scope>NUCLEOTIDE SEQUENCE [LARGE SCALE GENOMIC DNA]</scope>
    <source>
        <strain evidence="2">cv. Yunnan</strain>
        <tissue evidence="1">Leaves</tissue>
    </source>
</reference>